<feature type="domain" description="Glycoside hydrolase family 5" evidence="5">
    <location>
        <begin position="73"/>
        <end position="350"/>
    </location>
</feature>
<gene>
    <name evidence="6" type="ORF">POPTR_T144300</name>
</gene>
<dbReference type="GO" id="GO:0000272">
    <property type="term" value="P:polysaccharide catabolic process"/>
    <property type="evidence" value="ECO:0007669"/>
    <property type="project" value="InterPro"/>
</dbReference>
<comment type="similarity">
    <text evidence="1 4">Belongs to the glycosyl hydrolase 5 (cellulase A) family.</text>
</comment>
<evidence type="ECO:0000259" key="5">
    <source>
        <dbReference type="Pfam" id="PF00150"/>
    </source>
</evidence>
<dbReference type="AlphaFoldDB" id="A0A2K1R578"/>
<dbReference type="PANTHER" id="PTHR31263">
    <property type="entry name" value="CELLULASE FAMILY PROTEIN (AFU_ORTHOLOGUE AFUA_5G14560)"/>
    <property type="match status" value="1"/>
</dbReference>
<dbReference type="OrthoDB" id="442731at2759"/>
<protein>
    <recommendedName>
        <fullName evidence="5">Glycoside hydrolase family 5 domain-containing protein</fullName>
    </recommendedName>
</protein>
<dbReference type="OMA" id="MVISEWG"/>
<proteinExistence type="inferred from homology"/>
<evidence type="ECO:0000256" key="3">
    <source>
        <dbReference type="ARBA" id="ARBA00023295"/>
    </source>
</evidence>
<dbReference type="STRING" id="3694.A0A2K1R578"/>
<dbReference type="InParanoid" id="A0A2K1R578"/>
<accession>A0A2K1R578</accession>
<dbReference type="InterPro" id="IPR017853">
    <property type="entry name" value="GH"/>
</dbReference>
<dbReference type="GO" id="GO:0004553">
    <property type="term" value="F:hydrolase activity, hydrolyzing O-glycosyl compounds"/>
    <property type="evidence" value="ECO:0007669"/>
    <property type="project" value="InterPro"/>
</dbReference>
<evidence type="ECO:0000256" key="2">
    <source>
        <dbReference type="ARBA" id="ARBA00022801"/>
    </source>
</evidence>
<reference evidence="6" key="2">
    <citation type="submission" date="2017-07" db="EMBL/GenBank/DDBJ databases">
        <title>WGS assembly of Populus trichocarpa.</title>
        <authorList>
            <person name="Tuskan G."/>
            <person name="Difazio S."/>
            <person name="Jansson S."/>
            <person name="Bohlmann J."/>
            <person name="Grigoriev I."/>
            <person name="Hellsten U."/>
            <person name="Putnam N."/>
            <person name="Ralph S."/>
            <person name="Rombauts S."/>
            <person name="Salamov A."/>
            <person name="Schein J."/>
            <person name="Sterck L."/>
            <person name="Aerts A."/>
            <person name="Bhalerao R."/>
            <person name="Bhalerao R."/>
            <person name="Blaudez D."/>
            <person name="Boerjan W."/>
            <person name="Brun A."/>
            <person name="Brunner A."/>
            <person name="Busov V."/>
            <person name="Campbell M."/>
            <person name="Carlson J."/>
            <person name="Chalot M."/>
            <person name="Chapman J."/>
            <person name="Chen G."/>
            <person name="Cooper D."/>
            <person name="Coutinho P."/>
            <person name="Couturier J."/>
            <person name="Covert S."/>
            <person name="Cronk Q."/>
            <person name="Cunningham R."/>
            <person name="Davis J."/>
            <person name="Degroeve S."/>
            <person name="Dejardin A."/>
            <person name="Depamphilis C."/>
            <person name="Detter J."/>
            <person name="Dirks B."/>
            <person name="Dubchak I."/>
            <person name="Duplessis S."/>
            <person name="Ehlting J."/>
            <person name="Ellis B."/>
            <person name="Gendler K."/>
            <person name="Goodstein D."/>
            <person name="Gribskov M."/>
            <person name="Grimwood J."/>
            <person name="Groover A."/>
            <person name="Gunter L."/>
            <person name="Hamberger B."/>
            <person name="Heinze B."/>
            <person name="Helariutta Y."/>
            <person name="Henrissat B."/>
            <person name="Holligan D."/>
            <person name="Holt R."/>
            <person name="Huang W."/>
            <person name="Islam-Faridi N."/>
            <person name="Jones S."/>
            <person name="Jones-Rhoades M."/>
            <person name="Jorgensen R."/>
            <person name="Joshi C."/>
            <person name="Kangasjarvi J."/>
            <person name="Karlsson J."/>
            <person name="Kelleher C."/>
            <person name="Kirkpatrick R."/>
            <person name="Kirst M."/>
            <person name="Kohler A."/>
            <person name="Kalluri U."/>
            <person name="Larimer F."/>
            <person name="Leebens-Mack J."/>
            <person name="Leple J."/>
            <person name="Locascio P."/>
            <person name="Lou Y."/>
            <person name="Lucas S."/>
            <person name="Martin F."/>
            <person name="Montanini B."/>
            <person name="Napoli C."/>
            <person name="Nelson D."/>
            <person name="Nelson C."/>
            <person name="Nieminen K."/>
            <person name="Nilsson O."/>
            <person name="Pereda V."/>
            <person name="Peter G."/>
            <person name="Philippe R."/>
            <person name="Pilate G."/>
            <person name="Poliakov A."/>
            <person name="Razumovskaya J."/>
            <person name="Richardson P."/>
            <person name="Rinaldi C."/>
            <person name="Ritland K."/>
            <person name="Rouze P."/>
            <person name="Ryaboy D."/>
            <person name="Schmutz J."/>
            <person name="Schrader J."/>
            <person name="Segerman B."/>
            <person name="Shin H."/>
            <person name="Siddiqui A."/>
            <person name="Sterky F."/>
            <person name="Terry A."/>
            <person name="Tsai C."/>
            <person name="Uberbacher E."/>
            <person name="Unneberg P."/>
            <person name="Vahala J."/>
            <person name="Wall K."/>
            <person name="Wessler S."/>
            <person name="Yang G."/>
            <person name="Yin T."/>
            <person name="Douglas C."/>
            <person name="Marra M."/>
            <person name="Sandberg G."/>
            <person name="Van De Peer Y."/>
            <person name="Rokhsar D."/>
        </authorList>
    </citation>
    <scope>NUCLEOTIDE SEQUENCE</scope>
    <source>
        <strain evidence="6">Nisqually-1</strain>
    </source>
</reference>
<evidence type="ECO:0000313" key="6">
    <source>
        <dbReference type="EMBL" id="PNS22444.1"/>
    </source>
</evidence>
<dbReference type="EMBL" id="KZ623512">
    <property type="protein sequence ID" value="PNS22444.1"/>
    <property type="molecule type" value="Genomic_DNA"/>
</dbReference>
<reference evidence="6" key="1">
    <citation type="journal article" date="2006" name="Science">
        <title>The genome of black cottonwood, Populus trichocarpa (Torr. &amp; Gray).</title>
        <authorList>
            <person name="Tuskan G.A."/>
            <person name="Difazio S."/>
            <person name="Jansson S."/>
            <person name="Bohlmann J."/>
            <person name="Grigoriev I."/>
            <person name="Hellsten U."/>
            <person name="Putnam N."/>
            <person name="Ralph S."/>
            <person name="Rombauts S."/>
            <person name="Salamov A."/>
            <person name="Schein J."/>
            <person name="Sterck L."/>
            <person name="Aerts A."/>
            <person name="Bhalerao R.R."/>
            <person name="Bhalerao R.P."/>
            <person name="Blaudez D."/>
            <person name="Boerjan W."/>
            <person name="Brun A."/>
            <person name="Brunner A."/>
            <person name="Busov V."/>
            <person name="Campbell M."/>
            <person name="Carlson J."/>
            <person name="Chalot M."/>
            <person name="Chapman J."/>
            <person name="Chen G.L."/>
            <person name="Cooper D."/>
            <person name="Coutinho P.M."/>
            <person name="Couturier J."/>
            <person name="Covert S."/>
            <person name="Cronk Q."/>
            <person name="Cunningham R."/>
            <person name="Davis J."/>
            <person name="Degroeve S."/>
            <person name="Dejardin A."/>
            <person name="Depamphilis C."/>
            <person name="Detter J."/>
            <person name="Dirks B."/>
            <person name="Dubchak I."/>
            <person name="Duplessis S."/>
            <person name="Ehlting J."/>
            <person name="Ellis B."/>
            <person name="Gendler K."/>
            <person name="Goodstein D."/>
            <person name="Gribskov M."/>
            <person name="Grimwood J."/>
            <person name="Groover A."/>
            <person name="Gunter L."/>
            <person name="Hamberger B."/>
            <person name="Heinze B."/>
            <person name="Helariutta Y."/>
            <person name="Henrissat B."/>
            <person name="Holligan D."/>
            <person name="Holt R."/>
            <person name="Huang W."/>
            <person name="Islam-Faridi N."/>
            <person name="Jones S."/>
            <person name="Jones-Rhoades M."/>
            <person name="Jorgensen R."/>
            <person name="Joshi C."/>
            <person name="Kangasjarvi J."/>
            <person name="Karlsson J."/>
            <person name="Kelleher C."/>
            <person name="Kirkpatrick R."/>
            <person name="Kirst M."/>
            <person name="Kohler A."/>
            <person name="Kalluri U."/>
            <person name="Larimer F."/>
            <person name="Leebens-Mack J."/>
            <person name="Leple J.C."/>
            <person name="Locascio P."/>
            <person name="Lou Y."/>
            <person name="Lucas S."/>
            <person name="Martin F."/>
            <person name="Montanini B."/>
            <person name="Napoli C."/>
            <person name="Nelson D.R."/>
            <person name="Nelson C."/>
            <person name="Nieminen K."/>
            <person name="Nilsson O."/>
            <person name="Pereda V."/>
            <person name="Peter G."/>
            <person name="Philippe R."/>
            <person name="Pilate G."/>
            <person name="Poliakov A."/>
            <person name="Razumovskaya J."/>
            <person name="Richardson P."/>
            <person name="Rinaldi C."/>
            <person name="Ritland K."/>
            <person name="Rouze P."/>
            <person name="Ryaboy D."/>
            <person name="Schmutz J."/>
            <person name="Schrader J."/>
            <person name="Segerman B."/>
            <person name="Shin H."/>
            <person name="Siddiqui A."/>
            <person name="Sterky F."/>
            <person name="Terry A."/>
            <person name="Tsai C.J."/>
            <person name="Uberbacher E."/>
            <person name="Unneberg P."/>
            <person name="Vahala J."/>
            <person name="Wall K."/>
            <person name="Wessler S."/>
            <person name="Yang G."/>
            <person name="Yin T."/>
            <person name="Douglas C."/>
            <person name="Marra M."/>
            <person name="Sandberg G."/>
            <person name="Van de Peer Y."/>
            <person name="Rokhsar D."/>
        </authorList>
    </citation>
    <scope>NUCLEOTIDE SEQUENCE [LARGE SCALE GENOMIC DNA]</scope>
    <source>
        <strain evidence="6">Nisqually-1</strain>
    </source>
</reference>
<dbReference type="SUPFAM" id="SSF51445">
    <property type="entry name" value="(Trans)glycosidases"/>
    <property type="match status" value="1"/>
</dbReference>
<evidence type="ECO:0000256" key="1">
    <source>
        <dbReference type="ARBA" id="ARBA00005641"/>
    </source>
</evidence>
<dbReference type="SMR" id="A0A2K1R578"/>
<dbReference type="InterPro" id="IPR001547">
    <property type="entry name" value="Glyco_hydro_5"/>
</dbReference>
<sequence>MKMLGKNFQAILLFSFILYAVPCYSLPLKTQGRWLVDERTGERVKLHCANWPAHVFPMLAEGLDKQPLPFIASEIVKNNYNCIRFTFSIHMFTRYANLTIEESFDRLNLKKAKAGVIKHNPFVLKMTVPQAYEAVVDVLGSYGIMIDADNHISEPIWCCSNDDENGFPNDPHFDPEEWIEGLKLVAQRFKGKSQLISIGLRNEPRGKNQNATLWFDHYIMEAAAQVHQANPDVLVIASGLNFATDLTYFKKHSLKSNFDNKLIFEGHSYSWGGKGNPWVDGSVNKACADKIGSLNNNLAFVTDGENAVPLFFSEFGIDRKQMPAGDDRFLSCFSTWAAEKDLDWGLWALQGSYYLRQNVTNMEEYFGVLEIDWDRVKNPEVERRLGLLKQTLLDPKSTAPLNYIMYHPQSGACVGEGMDGQIRAGNCKGLTRWTHNGHEGPLELKRTGLCLKAIGDGLPPILTPDCSQTTWKPISASKLHLASKDHKGEYLCLHLEPPFAGNIVTKKCICVGGDPTCKDNPTSQWFKLIETNIEN</sequence>
<dbReference type="Gramene" id="Potri.001G097901.1.v4.1">
    <property type="protein sequence ID" value="Potri.001G097901.1.v4.1"/>
    <property type="gene ID" value="Potri.001G097901.v4.1"/>
</dbReference>
<organism evidence="6">
    <name type="scientific">Populus trichocarpa</name>
    <name type="common">Western balsam poplar</name>
    <name type="synonym">Populus balsamifera subsp. trichocarpa</name>
    <dbReference type="NCBI Taxonomy" id="3694"/>
    <lineage>
        <taxon>Eukaryota</taxon>
        <taxon>Viridiplantae</taxon>
        <taxon>Streptophyta</taxon>
        <taxon>Embryophyta</taxon>
        <taxon>Tracheophyta</taxon>
        <taxon>Spermatophyta</taxon>
        <taxon>Magnoliopsida</taxon>
        <taxon>eudicotyledons</taxon>
        <taxon>Gunneridae</taxon>
        <taxon>Pentapetalae</taxon>
        <taxon>rosids</taxon>
        <taxon>fabids</taxon>
        <taxon>Malpighiales</taxon>
        <taxon>Salicaceae</taxon>
        <taxon>Saliceae</taxon>
        <taxon>Populus</taxon>
    </lineage>
</organism>
<name>A0A2K1R578_POPTR</name>
<dbReference type="PANTHER" id="PTHR31263:SF0">
    <property type="entry name" value="CELLULASE FAMILY PROTEIN (AFU_ORTHOLOGUE AFUA_5G14560)"/>
    <property type="match status" value="1"/>
</dbReference>
<keyword evidence="2 4" id="KW-0378">Hydrolase</keyword>
<evidence type="ECO:0000256" key="4">
    <source>
        <dbReference type="RuleBase" id="RU361153"/>
    </source>
</evidence>
<dbReference type="Pfam" id="PF00150">
    <property type="entry name" value="Cellulase"/>
    <property type="match status" value="1"/>
</dbReference>
<keyword evidence="3 4" id="KW-0326">Glycosidase</keyword>
<dbReference type="Gene3D" id="3.20.20.80">
    <property type="entry name" value="Glycosidases"/>
    <property type="match status" value="1"/>
</dbReference>